<sequence>MAELQQLQEFEIPTAREALRGNHSALLRVADYCEDNYVQVFGVVTFL</sequence>
<name>A0A5G2QWS8_PIG</name>
<proteinExistence type="predicted"/>
<dbReference type="AlphaFoldDB" id="A0A5G2QWS8"/>
<evidence type="ECO:0000313" key="1">
    <source>
        <dbReference type="Ensembl" id="ENSSSCP00000066394.3"/>
    </source>
</evidence>
<evidence type="ECO:0000313" key="2">
    <source>
        <dbReference type="Proteomes" id="UP000008227"/>
    </source>
</evidence>
<dbReference type="Proteomes" id="UP000008227">
    <property type="component" value="Chromosome 12"/>
</dbReference>
<accession>A0A5G2QWS8</accession>
<dbReference type="GeneTree" id="ENSGT00940000161380"/>
<reference evidence="1" key="2">
    <citation type="journal article" date="2020" name="Gigascience">
        <title>An improved pig reference genome sequence to enable pig genetics and genomics research.</title>
        <authorList>
            <person name="Warr A."/>
            <person name="Affara N."/>
            <person name="Aken B."/>
            <person name="Beiki H."/>
            <person name="Bickhart D.M."/>
            <person name="Billis K."/>
            <person name="Chow W."/>
            <person name="Eory L."/>
            <person name="Finlayson H.A."/>
            <person name="Flicek P."/>
            <person name="Giron C.G."/>
            <person name="Griffin D.K."/>
            <person name="Hall R."/>
            <person name="Hannum G."/>
            <person name="Hourlier T."/>
            <person name="Howe K."/>
            <person name="Hume D.A."/>
            <person name="Izuogu O."/>
            <person name="Kim K."/>
            <person name="Koren S."/>
            <person name="Liu H."/>
            <person name="Manchanda N."/>
            <person name="Martin F.J."/>
            <person name="Nonneman D.J."/>
            <person name="O'Connor R.E."/>
            <person name="Phillippy A.M."/>
            <person name="Rohrer G.A."/>
            <person name="Rosen B.D."/>
            <person name="Rund L.A."/>
            <person name="Sargent C.A."/>
            <person name="Schook L.B."/>
            <person name="Schroeder S.G."/>
            <person name="Schwartz A.S."/>
            <person name="Skinner B.M."/>
            <person name="Talbot R."/>
            <person name="Tseng E."/>
            <person name="Tuggle C.K."/>
            <person name="Watson M."/>
            <person name="Smith T.P.L."/>
            <person name="Archibald A.L."/>
        </authorList>
    </citation>
    <scope>NUCLEOTIDE SEQUENCE [LARGE SCALE GENOMIC DNA]</scope>
    <source>
        <strain evidence="1">Duroc</strain>
    </source>
</reference>
<dbReference type="Ensembl" id="ENSSSCT00000090538.3">
    <property type="protein sequence ID" value="ENSSSCP00000066394.3"/>
    <property type="gene ID" value="ENSSSCG00000035224.4"/>
</dbReference>
<reference evidence="1" key="3">
    <citation type="submission" date="2025-08" db="UniProtKB">
        <authorList>
            <consortium name="Ensembl"/>
        </authorList>
    </citation>
    <scope>IDENTIFICATION</scope>
</reference>
<protein>
    <submittedName>
        <fullName evidence="1">Uncharacterized protein</fullName>
    </submittedName>
</protein>
<gene>
    <name evidence="1" type="primary">LOC100621521</name>
</gene>
<dbReference type="ExpressionAtlas" id="A0A5G2QWS8">
    <property type="expression patterns" value="baseline"/>
</dbReference>
<reference evidence="2" key="1">
    <citation type="submission" date="2009-11" db="EMBL/GenBank/DDBJ databases">
        <authorList>
            <consortium name="Porcine genome sequencing project"/>
        </authorList>
    </citation>
    <scope>NUCLEOTIDE SEQUENCE [LARGE SCALE GENOMIC DNA]</scope>
    <source>
        <strain evidence="2">Duroc</strain>
    </source>
</reference>
<dbReference type="Bgee" id="ENSSSCG00000035224">
    <property type="expression patterns" value="Expressed in endocardial endothelium and 38 other cell types or tissues"/>
</dbReference>
<keyword evidence="2" id="KW-1185">Reference proteome</keyword>
<dbReference type="PaxDb" id="9823-ENSSSCP00000021220"/>
<reference evidence="1" key="4">
    <citation type="submission" date="2025-09" db="UniProtKB">
        <authorList>
            <consortium name="Ensembl"/>
        </authorList>
    </citation>
    <scope>IDENTIFICATION</scope>
</reference>
<dbReference type="Gene3D" id="6.10.140.1620">
    <property type="match status" value="1"/>
</dbReference>
<organism evidence="1 2">
    <name type="scientific">Sus scrofa</name>
    <name type="common">Pig</name>
    <dbReference type="NCBI Taxonomy" id="9823"/>
    <lineage>
        <taxon>Eukaryota</taxon>
        <taxon>Metazoa</taxon>
        <taxon>Chordata</taxon>
        <taxon>Craniata</taxon>
        <taxon>Vertebrata</taxon>
        <taxon>Euteleostomi</taxon>
        <taxon>Mammalia</taxon>
        <taxon>Eutheria</taxon>
        <taxon>Laurasiatheria</taxon>
        <taxon>Artiodactyla</taxon>
        <taxon>Suina</taxon>
        <taxon>Suidae</taxon>
        <taxon>Sus</taxon>
    </lineage>
</organism>